<dbReference type="Proteomes" id="UP001589710">
    <property type="component" value="Unassembled WGS sequence"/>
</dbReference>
<name>A0ABV5RC88_9ACTN</name>
<dbReference type="SUPFAM" id="SSF47336">
    <property type="entry name" value="ACP-like"/>
    <property type="match status" value="1"/>
</dbReference>
<feature type="domain" description="Carrier" evidence="1">
    <location>
        <begin position="1"/>
        <end position="78"/>
    </location>
</feature>
<dbReference type="EMBL" id="JBHMCG010000105">
    <property type="protein sequence ID" value="MFB9575480.1"/>
    <property type="molecule type" value="Genomic_DNA"/>
</dbReference>
<dbReference type="InterPro" id="IPR036736">
    <property type="entry name" value="ACP-like_sf"/>
</dbReference>
<evidence type="ECO:0000259" key="1">
    <source>
        <dbReference type="PROSITE" id="PS50075"/>
    </source>
</evidence>
<dbReference type="PROSITE" id="PS50075">
    <property type="entry name" value="CARRIER"/>
    <property type="match status" value="1"/>
</dbReference>
<protein>
    <submittedName>
        <fullName evidence="2">Acyl carrier protein</fullName>
    </submittedName>
</protein>
<comment type="caution">
    <text evidence="2">The sequence shown here is derived from an EMBL/GenBank/DDBJ whole genome shotgun (WGS) entry which is preliminary data.</text>
</comment>
<evidence type="ECO:0000313" key="2">
    <source>
        <dbReference type="EMBL" id="MFB9575480.1"/>
    </source>
</evidence>
<proteinExistence type="predicted"/>
<reference evidence="2 3" key="1">
    <citation type="submission" date="2024-09" db="EMBL/GenBank/DDBJ databases">
        <authorList>
            <person name="Sun Q."/>
            <person name="Mori K."/>
        </authorList>
    </citation>
    <scope>NUCLEOTIDE SEQUENCE [LARGE SCALE GENOMIC DNA]</scope>
    <source>
        <strain evidence="2 3">JCM 3331</strain>
    </source>
</reference>
<organism evidence="2 3">
    <name type="scientific">Streptomyces yanii</name>
    <dbReference type="NCBI Taxonomy" id="78510"/>
    <lineage>
        <taxon>Bacteria</taxon>
        <taxon>Bacillati</taxon>
        <taxon>Actinomycetota</taxon>
        <taxon>Actinomycetes</taxon>
        <taxon>Kitasatosporales</taxon>
        <taxon>Streptomycetaceae</taxon>
        <taxon>Streptomyces</taxon>
    </lineage>
</organism>
<evidence type="ECO:0000313" key="3">
    <source>
        <dbReference type="Proteomes" id="UP001589710"/>
    </source>
</evidence>
<keyword evidence="3" id="KW-1185">Reference proteome</keyword>
<accession>A0ABV5RC88</accession>
<dbReference type="RefSeq" id="WP_345509556.1">
    <property type="nucleotide sequence ID" value="NZ_BAAAXD010000003.1"/>
</dbReference>
<gene>
    <name evidence="2" type="ORF">ACFFTL_25130</name>
</gene>
<dbReference type="InterPro" id="IPR009081">
    <property type="entry name" value="PP-bd_ACP"/>
</dbReference>
<sequence>MWDNSYEEILRKHLPFLPGEEELEMETVLRDYGLDSLSMVELLSVLEGSYGIRFAEDALTLETFETAGSLWRALEGSLQSAD</sequence>
<dbReference type="Pfam" id="PF00550">
    <property type="entry name" value="PP-binding"/>
    <property type="match status" value="1"/>
</dbReference>
<dbReference type="Gene3D" id="1.10.1200.10">
    <property type="entry name" value="ACP-like"/>
    <property type="match status" value="1"/>
</dbReference>